<name>A0A9P5JX02_9AGAM</name>
<reference evidence="1" key="2">
    <citation type="journal article" date="2020" name="Nat. Commun.">
        <title>Large-scale genome sequencing of mycorrhizal fungi provides insights into the early evolution of symbiotic traits.</title>
        <authorList>
            <person name="Miyauchi S."/>
            <person name="Kiss E."/>
            <person name="Kuo A."/>
            <person name="Drula E."/>
            <person name="Kohler A."/>
            <person name="Sanchez-Garcia M."/>
            <person name="Morin E."/>
            <person name="Andreopoulos B."/>
            <person name="Barry K.W."/>
            <person name="Bonito G."/>
            <person name="Buee M."/>
            <person name="Carver A."/>
            <person name="Chen C."/>
            <person name="Cichocki N."/>
            <person name="Clum A."/>
            <person name="Culley D."/>
            <person name="Crous P.W."/>
            <person name="Fauchery L."/>
            <person name="Girlanda M."/>
            <person name="Hayes R.D."/>
            <person name="Keri Z."/>
            <person name="LaButti K."/>
            <person name="Lipzen A."/>
            <person name="Lombard V."/>
            <person name="Magnuson J."/>
            <person name="Maillard F."/>
            <person name="Murat C."/>
            <person name="Nolan M."/>
            <person name="Ohm R.A."/>
            <person name="Pangilinan J."/>
            <person name="Pereira M.F."/>
            <person name="Perotto S."/>
            <person name="Peter M."/>
            <person name="Pfister S."/>
            <person name="Riley R."/>
            <person name="Sitrit Y."/>
            <person name="Stielow J.B."/>
            <person name="Szollosi G."/>
            <person name="Zifcakova L."/>
            <person name="Stursova M."/>
            <person name="Spatafora J.W."/>
            <person name="Tedersoo L."/>
            <person name="Vaario L.M."/>
            <person name="Yamada A."/>
            <person name="Yan M."/>
            <person name="Wang P."/>
            <person name="Xu J."/>
            <person name="Bruns T."/>
            <person name="Baldrian P."/>
            <person name="Vilgalys R."/>
            <person name="Dunand C."/>
            <person name="Henrissat B."/>
            <person name="Grigoriev I.V."/>
            <person name="Hibbett D."/>
            <person name="Nagy L.G."/>
            <person name="Martin F.M."/>
        </authorList>
    </citation>
    <scope>NUCLEOTIDE SEQUENCE</scope>
    <source>
        <strain evidence="1">Prilba</strain>
    </source>
</reference>
<dbReference type="AlphaFoldDB" id="A0A9P5JX02"/>
<dbReference type="EMBL" id="WHVB01000029">
    <property type="protein sequence ID" value="KAF8469268.1"/>
    <property type="molecule type" value="Genomic_DNA"/>
</dbReference>
<dbReference type="Proteomes" id="UP000759537">
    <property type="component" value="Unassembled WGS sequence"/>
</dbReference>
<sequence length="178" mass="19412">MFSPRGSLAGLTENSQTQHCLAKHPLAESQFWSCSVGTTPDFRNDLDGRQDTCVGDQTDQAGMTKEACQKLGERDIEAMLQRLDRLAHDGALITAVPTLEVGGCLQSCSEYEGGNNWQQGISASASVDCVRDGLIYLHPHLRRSQYGRLKHAKSASTSTTGTFELLITLTIQRTSKPI</sequence>
<evidence type="ECO:0000313" key="1">
    <source>
        <dbReference type="EMBL" id="KAF8469268.1"/>
    </source>
</evidence>
<evidence type="ECO:0000313" key="2">
    <source>
        <dbReference type="Proteomes" id="UP000759537"/>
    </source>
</evidence>
<organism evidence="1 2">
    <name type="scientific">Russula ochroleuca</name>
    <dbReference type="NCBI Taxonomy" id="152965"/>
    <lineage>
        <taxon>Eukaryota</taxon>
        <taxon>Fungi</taxon>
        <taxon>Dikarya</taxon>
        <taxon>Basidiomycota</taxon>
        <taxon>Agaricomycotina</taxon>
        <taxon>Agaricomycetes</taxon>
        <taxon>Russulales</taxon>
        <taxon>Russulaceae</taxon>
        <taxon>Russula</taxon>
    </lineage>
</organism>
<protein>
    <submittedName>
        <fullName evidence="1">Uncharacterized protein</fullName>
    </submittedName>
</protein>
<gene>
    <name evidence="1" type="ORF">DFH94DRAFT_685417</name>
</gene>
<proteinExistence type="predicted"/>
<dbReference type="OrthoDB" id="448455at2759"/>
<comment type="caution">
    <text evidence="1">The sequence shown here is derived from an EMBL/GenBank/DDBJ whole genome shotgun (WGS) entry which is preliminary data.</text>
</comment>
<reference evidence="1" key="1">
    <citation type="submission" date="2019-10" db="EMBL/GenBank/DDBJ databases">
        <authorList>
            <consortium name="DOE Joint Genome Institute"/>
            <person name="Kuo A."/>
            <person name="Miyauchi S."/>
            <person name="Kiss E."/>
            <person name="Drula E."/>
            <person name="Kohler A."/>
            <person name="Sanchez-Garcia M."/>
            <person name="Andreopoulos B."/>
            <person name="Barry K.W."/>
            <person name="Bonito G."/>
            <person name="Buee M."/>
            <person name="Carver A."/>
            <person name="Chen C."/>
            <person name="Cichocki N."/>
            <person name="Clum A."/>
            <person name="Culley D."/>
            <person name="Crous P.W."/>
            <person name="Fauchery L."/>
            <person name="Girlanda M."/>
            <person name="Hayes R."/>
            <person name="Keri Z."/>
            <person name="LaButti K."/>
            <person name="Lipzen A."/>
            <person name="Lombard V."/>
            <person name="Magnuson J."/>
            <person name="Maillard F."/>
            <person name="Morin E."/>
            <person name="Murat C."/>
            <person name="Nolan M."/>
            <person name="Ohm R."/>
            <person name="Pangilinan J."/>
            <person name="Pereira M."/>
            <person name="Perotto S."/>
            <person name="Peter M."/>
            <person name="Riley R."/>
            <person name="Sitrit Y."/>
            <person name="Stielow B."/>
            <person name="Szollosi G."/>
            <person name="Zifcakova L."/>
            <person name="Stursova M."/>
            <person name="Spatafora J.W."/>
            <person name="Tedersoo L."/>
            <person name="Vaario L.-M."/>
            <person name="Yamada A."/>
            <person name="Yan M."/>
            <person name="Wang P."/>
            <person name="Xu J."/>
            <person name="Bruns T."/>
            <person name="Baldrian P."/>
            <person name="Vilgalys R."/>
            <person name="Henrissat B."/>
            <person name="Grigoriev I.V."/>
            <person name="Hibbett D."/>
            <person name="Nagy L.G."/>
            <person name="Martin F.M."/>
        </authorList>
    </citation>
    <scope>NUCLEOTIDE SEQUENCE</scope>
    <source>
        <strain evidence="1">Prilba</strain>
    </source>
</reference>
<accession>A0A9P5JX02</accession>
<keyword evidence="2" id="KW-1185">Reference proteome</keyword>